<sequence length="64" mass="7117">MQSRPAEEICTELDMQADARLLQLIHDLAMAYGEPEPALELKQAWELLPASHRLSGSLDDTPLS</sequence>
<organism evidence="1 2">
    <name type="scientific">Ktedonosporobacter rubrisoli</name>
    <dbReference type="NCBI Taxonomy" id="2509675"/>
    <lineage>
        <taxon>Bacteria</taxon>
        <taxon>Bacillati</taxon>
        <taxon>Chloroflexota</taxon>
        <taxon>Ktedonobacteria</taxon>
        <taxon>Ktedonobacterales</taxon>
        <taxon>Ktedonosporobacteraceae</taxon>
        <taxon>Ktedonosporobacter</taxon>
    </lineage>
</organism>
<name>A0A4P6JY26_KTERU</name>
<dbReference type="AlphaFoldDB" id="A0A4P6JY26"/>
<keyword evidence="2" id="KW-1185">Reference proteome</keyword>
<dbReference type="Proteomes" id="UP000290365">
    <property type="component" value="Chromosome"/>
</dbReference>
<reference evidence="1 2" key="1">
    <citation type="submission" date="2019-01" db="EMBL/GenBank/DDBJ databases">
        <title>Ktedonosporobacter rubrisoli SCAWS-G2.</title>
        <authorList>
            <person name="Huang Y."/>
            <person name="Yan B."/>
        </authorList>
    </citation>
    <scope>NUCLEOTIDE SEQUENCE [LARGE SCALE GENOMIC DNA]</scope>
    <source>
        <strain evidence="1 2">SCAWS-G2</strain>
    </source>
</reference>
<dbReference type="EMBL" id="CP035758">
    <property type="protein sequence ID" value="QBD80353.1"/>
    <property type="molecule type" value="Genomic_DNA"/>
</dbReference>
<dbReference type="RefSeq" id="WP_129891417.1">
    <property type="nucleotide sequence ID" value="NZ_CP035758.1"/>
</dbReference>
<protein>
    <submittedName>
        <fullName evidence="1">Uncharacterized protein</fullName>
    </submittedName>
</protein>
<evidence type="ECO:0000313" key="1">
    <source>
        <dbReference type="EMBL" id="QBD80353.1"/>
    </source>
</evidence>
<proteinExistence type="predicted"/>
<accession>A0A4P6JY26</accession>
<evidence type="ECO:0000313" key="2">
    <source>
        <dbReference type="Proteomes" id="UP000290365"/>
    </source>
</evidence>
<gene>
    <name evidence="1" type="ORF">EPA93_32035</name>
</gene>
<dbReference type="KEGG" id="kbs:EPA93_32035"/>